<feature type="compositionally biased region" description="Low complexity" evidence="1">
    <location>
        <begin position="243"/>
        <end position="255"/>
    </location>
</feature>
<dbReference type="PANTHER" id="PTHR33159">
    <property type="entry name" value="RPM1-INTERACTING PROTEIN 4 (RIN4) FAMILY PROTEIN"/>
    <property type="match status" value="1"/>
</dbReference>
<evidence type="ECO:0000313" key="4">
    <source>
        <dbReference type="Proteomes" id="UP000323000"/>
    </source>
</evidence>
<feature type="compositionally biased region" description="Basic and acidic residues" evidence="1">
    <location>
        <begin position="96"/>
        <end position="105"/>
    </location>
</feature>
<evidence type="ECO:0000256" key="1">
    <source>
        <dbReference type="SAM" id="MobiDB-lite"/>
    </source>
</evidence>
<organism evidence="3 4">
    <name type="scientific">Acer yangbiense</name>
    <dbReference type="NCBI Taxonomy" id="1000413"/>
    <lineage>
        <taxon>Eukaryota</taxon>
        <taxon>Viridiplantae</taxon>
        <taxon>Streptophyta</taxon>
        <taxon>Embryophyta</taxon>
        <taxon>Tracheophyta</taxon>
        <taxon>Spermatophyta</taxon>
        <taxon>Magnoliopsida</taxon>
        <taxon>eudicotyledons</taxon>
        <taxon>Gunneridae</taxon>
        <taxon>Pentapetalae</taxon>
        <taxon>rosids</taxon>
        <taxon>malvids</taxon>
        <taxon>Sapindales</taxon>
        <taxon>Sapindaceae</taxon>
        <taxon>Hippocastanoideae</taxon>
        <taxon>Acereae</taxon>
        <taxon>Acer</taxon>
    </lineage>
</organism>
<dbReference type="Pfam" id="PF05627">
    <property type="entry name" value="AvrRpt-cleavage"/>
    <property type="match status" value="2"/>
</dbReference>
<gene>
    <name evidence="3" type="ORF">EZV62_019384</name>
</gene>
<accession>A0A5C7HB79</accession>
<dbReference type="EMBL" id="VAHF01000009">
    <property type="protein sequence ID" value="TXG54128.1"/>
    <property type="molecule type" value="Genomic_DNA"/>
</dbReference>
<keyword evidence="4" id="KW-1185">Reference proteome</keyword>
<evidence type="ECO:0000313" key="3">
    <source>
        <dbReference type="EMBL" id="TXG54128.1"/>
    </source>
</evidence>
<name>A0A5C7HB79_9ROSI</name>
<feature type="compositionally biased region" description="Basic and acidic residues" evidence="1">
    <location>
        <begin position="80"/>
        <end position="89"/>
    </location>
</feature>
<feature type="domain" description="RIN4 pathogenic type III effector avirulence factor Avr cleavage site" evidence="2">
    <location>
        <begin position="3"/>
        <end position="32"/>
    </location>
</feature>
<feature type="region of interest" description="Disordered" evidence="1">
    <location>
        <begin position="222"/>
        <end position="266"/>
    </location>
</feature>
<dbReference type="Proteomes" id="UP000323000">
    <property type="component" value="Chromosome 9"/>
</dbReference>
<dbReference type="PANTHER" id="PTHR33159:SF6">
    <property type="entry name" value="RPM1-INTERACTING PROTEIN 4"/>
    <property type="match status" value="1"/>
</dbReference>
<dbReference type="OrthoDB" id="1109067at2759"/>
<dbReference type="InterPro" id="IPR040387">
    <property type="entry name" value="RIN4/NOI4"/>
</dbReference>
<protein>
    <recommendedName>
        <fullName evidence="2">RIN4 pathogenic type III effector avirulence factor Avr cleavage site domain-containing protein</fullName>
    </recommendedName>
</protein>
<feature type="region of interest" description="Disordered" evidence="1">
    <location>
        <begin position="28"/>
        <end position="208"/>
    </location>
</feature>
<dbReference type="GO" id="GO:0005886">
    <property type="term" value="C:plasma membrane"/>
    <property type="evidence" value="ECO:0007669"/>
    <property type="project" value="TreeGrafter"/>
</dbReference>
<reference evidence="4" key="1">
    <citation type="journal article" date="2019" name="Gigascience">
        <title>De novo genome assembly of the endangered Acer yangbiense, a plant species with extremely small populations endemic to Yunnan Province, China.</title>
        <authorList>
            <person name="Yang J."/>
            <person name="Wariss H.M."/>
            <person name="Tao L."/>
            <person name="Zhang R."/>
            <person name="Yun Q."/>
            <person name="Hollingsworth P."/>
            <person name="Dao Z."/>
            <person name="Luo G."/>
            <person name="Guo H."/>
            <person name="Ma Y."/>
            <person name="Sun W."/>
        </authorList>
    </citation>
    <scope>NUCLEOTIDE SEQUENCE [LARGE SCALE GENOMIC DNA]</scope>
    <source>
        <strain evidence="4">cv. Malutang</strain>
    </source>
</reference>
<comment type="caution">
    <text evidence="3">The sequence shown here is derived from an EMBL/GenBank/DDBJ whole genome shotgun (WGS) entry which is preliminary data.</text>
</comment>
<proteinExistence type="predicted"/>
<feature type="domain" description="RIN4 pathogenic type III effector avirulence factor Avr cleavage site" evidence="2">
    <location>
        <begin position="189"/>
        <end position="222"/>
    </location>
</feature>
<dbReference type="InterPro" id="IPR008700">
    <property type="entry name" value="TypeIII_avirulence_cleave"/>
</dbReference>
<evidence type="ECO:0000259" key="2">
    <source>
        <dbReference type="Pfam" id="PF05627"/>
    </source>
</evidence>
<sequence>MAQRSHVPKFGNWDSGESVPYTAYFDKARKTRGGKMINPNDPEENPDMLSEYEAPTSAPPSKTMSEPEKPPLGQGAVRARRSEDSEPKQFKNSPAHQDDSSHRAAAESTHQRQGRVATSVEAYKRPIRQSAGSENSFERSPLHNQARVAGRGNGDQSPSWEGKGLYKNSQGTPGRSRLRPNTRGDESPERGAAVPKFGEWDENNPASADGYTHIFNKVREERNSGAKTPGMTSPAPYYSQKPSSNDSVKVYSSSVDRQPEKPSIGTRSCEADELLSCGTRLSVAHHTATGESTAVVANLPSRTAGHRLTTTVVADRFSFNNDPRRFFFTSNSSSLLPDHRGPPTFLRLC</sequence>
<dbReference type="AlphaFoldDB" id="A0A5C7HB79"/>